<accession>A0A923KIV1</accession>
<sequence>MEEKIQYGLKRLVIASSTFLPISVETYQEIAKAKMVLREALYLEQKFDFIVENYIEFEEALLKSSFRDMVLGGQNHQWFQVTRATFDRRIMNFLTTAIAYTDSAKQHLNNIFLRDKSKVESAVASFSTEYDARIGYRTMCKLRNFVQHQGLPVHGTTYHSQWIEQDTQKKGLNRNTVDPYLRPDELRTGDFNKTVLKELEALGEKIDLKFLIRDYLEGLSKAHTTVRQSISGHINFSNQVLEDSIKNFQATFPSEGSIIGLAAVKCVDNKFYENDLAILREPNEYRAYLETKNPLTANLTRRYVSSEVIQK</sequence>
<dbReference type="EMBL" id="JACOFV010000013">
    <property type="protein sequence ID" value="MBC3863307.1"/>
    <property type="molecule type" value="Genomic_DNA"/>
</dbReference>
<dbReference type="Proteomes" id="UP000634011">
    <property type="component" value="Unassembled WGS sequence"/>
</dbReference>
<reference evidence="1" key="1">
    <citation type="submission" date="2020-08" db="EMBL/GenBank/DDBJ databases">
        <title>Novel species isolated from subtropical streams in China.</title>
        <authorList>
            <person name="Lu H."/>
        </authorList>
    </citation>
    <scope>NUCLEOTIDE SEQUENCE</scope>
    <source>
        <strain evidence="1">KACC 12607</strain>
    </source>
</reference>
<protein>
    <submittedName>
        <fullName evidence="1">Uncharacterized protein</fullName>
    </submittedName>
</protein>
<keyword evidence="2" id="KW-1185">Reference proteome</keyword>
<dbReference type="RefSeq" id="WP_186913244.1">
    <property type="nucleotide sequence ID" value="NZ_JACOFV010000013.1"/>
</dbReference>
<name>A0A923KIV1_9BURK</name>
<comment type="caution">
    <text evidence="1">The sequence shown here is derived from an EMBL/GenBank/DDBJ whole genome shotgun (WGS) entry which is preliminary data.</text>
</comment>
<dbReference type="AlphaFoldDB" id="A0A923KIV1"/>
<proteinExistence type="predicted"/>
<evidence type="ECO:0000313" key="2">
    <source>
        <dbReference type="Proteomes" id="UP000634011"/>
    </source>
</evidence>
<evidence type="ECO:0000313" key="1">
    <source>
        <dbReference type="EMBL" id="MBC3863307.1"/>
    </source>
</evidence>
<gene>
    <name evidence="1" type="ORF">H8K32_14465</name>
</gene>
<organism evidence="1 2">
    <name type="scientific">Undibacterium jejuense</name>
    <dbReference type="NCBI Taxonomy" id="1344949"/>
    <lineage>
        <taxon>Bacteria</taxon>
        <taxon>Pseudomonadati</taxon>
        <taxon>Pseudomonadota</taxon>
        <taxon>Betaproteobacteria</taxon>
        <taxon>Burkholderiales</taxon>
        <taxon>Oxalobacteraceae</taxon>
        <taxon>Undibacterium</taxon>
    </lineage>
</organism>